<evidence type="ECO:0000313" key="2">
    <source>
        <dbReference type="Proteomes" id="UP000322873"/>
    </source>
</evidence>
<comment type="caution">
    <text evidence="1">The sequence shown here is derived from an EMBL/GenBank/DDBJ whole genome shotgun (WGS) entry which is preliminary data.</text>
</comment>
<sequence>MQRSLVLYLPATDAIILSSRPKKSESSSHKLFLSFPFLTLPPRALPLIPSVHPTSIRPCVLPIYIRAKTQSSCISRSKKAINRPHHPFLSFRSLSIHTSTPNQIYSIPMIPAKLLSPIRPYPFYPYITLAVNADTQRAKKSRESTCKSRWLNYSTIGSQFCLPIKYTKEKYSKKCCTWCLGKLYNVLLSHTCQVILLDR</sequence>
<gene>
    <name evidence="1" type="ORF">EYC84_011502</name>
</gene>
<protein>
    <submittedName>
        <fullName evidence="1">Uncharacterized protein</fullName>
    </submittedName>
</protein>
<reference evidence="1 2" key="1">
    <citation type="submission" date="2019-06" db="EMBL/GenBank/DDBJ databases">
        <title>Genome Sequence of the Brown Rot Fungal Pathogen Monilinia fructicola.</title>
        <authorList>
            <person name="De Miccolis Angelini R.M."/>
            <person name="Landi L."/>
            <person name="Abate D."/>
            <person name="Pollastro S."/>
            <person name="Romanazzi G."/>
            <person name="Faretra F."/>
        </authorList>
    </citation>
    <scope>NUCLEOTIDE SEQUENCE [LARGE SCALE GENOMIC DNA]</scope>
    <source>
        <strain evidence="1 2">Mfrc123</strain>
    </source>
</reference>
<proteinExistence type="predicted"/>
<dbReference type="AlphaFoldDB" id="A0A5M9J711"/>
<organism evidence="1 2">
    <name type="scientific">Monilinia fructicola</name>
    <name type="common">Brown rot fungus</name>
    <name type="synonym">Ciboria fructicola</name>
    <dbReference type="NCBI Taxonomy" id="38448"/>
    <lineage>
        <taxon>Eukaryota</taxon>
        <taxon>Fungi</taxon>
        <taxon>Dikarya</taxon>
        <taxon>Ascomycota</taxon>
        <taxon>Pezizomycotina</taxon>
        <taxon>Leotiomycetes</taxon>
        <taxon>Helotiales</taxon>
        <taxon>Sclerotiniaceae</taxon>
        <taxon>Monilinia</taxon>
    </lineage>
</organism>
<keyword evidence="2" id="KW-1185">Reference proteome</keyword>
<name>A0A5M9J711_MONFR</name>
<dbReference type="Proteomes" id="UP000322873">
    <property type="component" value="Unassembled WGS sequence"/>
</dbReference>
<evidence type="ECO:0000313" key="1">
    <source>
        <dbReference type="EMBL" id="KAA8564587.1"/>
    </source>
</evidence>
<dbReference type="EMBL" id="VICG01000015">
    <property type="protein sequence ID" value="KAA8564587.1"/>
    <property type="molecule type" value="Genomic_DNA"/>
</dbReference>
<accession>A0A5M9J711</accession>